<dbReference type="GO" id="GO:0016747">
    <property type="term" value="F:acyltransferase activity, transferring groups other than amino-acyl groups"/>
    <property type="evidence" value="ECO:0007669"/>
    <property type="project" value="InterPro"/>
</dbReference>
<dbReference type="EMBL" id="QPEX01000037">
    <property type="protein sequence ID" value="RCS43957.1"/>
    <property type="molecule type" value="Genomic_DNA"/>
</dbReference>
<dbReference type="SUPFAM" id="SSF55729">
    <property type="entry name" value="Acyl-CoA N-acyltransferases (Nat)"/>
    <property type="match status" value="1"/>
</dbReference>
<dbReference type="InterPro" id="IPR000182">
    <property type="entry name" value="GNAT_dom"/>
</dbReference>
<comment type="caution">
    <text evidence="2">The sequence shown here is derived from an EMBL/GenBank/DDBJ whole genome shotgun (WGS) entry which is preliminary data.</text>
</comment>
<dbReference type="PROSITE" id="PS51186">
    <property type="entry name" value="GNAT"/>
    <property type="match status" value="1"/>
</dbReference>
<sequence>MIEIRPMTETEVRQLVAWAGDEGWNPGLNDADLFWRLDRNGFLAVCENREFVGGGAVIRHSEAFGFMGLFIVDKPYRGKGLGTQLWFARRDRLLAQLSPNGSIGLDGVDAMVPFYANGGFEIFTRHRRFLLAQPAATAKRSEMIVPLDTLPLAKVAEYDRQCFPAYREIYLGHWINQPNAVSLGYVEEGVLLGFGVARPCLVGYKIGPLFADSPDVADELLQAFQLQLSSQPLLLDAPDNNPDAVDLCLKYRMEEVFGCTRMYHGPPPEIASEKIFGITTMEVG</sequence>
<dbReference type="Pfam" id="PF13673">
    <property type="entry name" value="Acetyltransf_10"/>
    <property type="match status" value="1"/>
</dbReference>
<name>A0A368KMM8_9BACT</name>
<dbReference type="Pfam" id="PF18014">
    <property type="entry name" value="Acetyltransf_18"/>
    <property type="match status" value="1"/>
</dbReference>
<dbReference type="InterPro" id="IPR041496">
    <property type="entry name" value="YitH/HolE_GNAT"/>
</dbReference>
<evidence type="ECO:0000313" key="3">
    <source>
        <dbReference type="Proteomes" id="UP000253562"/>
    </source>
</evidence>
<evidence type="ECO:0000259" key="1">
    <source>
        <dbReference type="PROSITE" id="PS51186"/>
    </source>
</evidence>
<dbReference type="PANTHER" id="PTHR47237:SF1">
    <property type="entry name" value="SLL0310 PROTEIN"/>
    <property type="match status" value="1"/>
</dbReference>
<dbReference type="Gene3D" id="3.40.630.90">
    <property type="match status" value="1"/>
</dbReference>
<dbReference type="AlphaFoldDB" id="A0A368KMM8"/>
<dbReference type="InterPro" id="IPR052729">
    <property type="entry name" value="Acyl/Acetyltrans_Enzymes"/>
</dbReference>
<evidence type="ECO:0000313" key="2">
    <source>
        <dbReference type="EMBL" id="RCS43957.1"/>
    </source>
</evidence>
<dbReference type="PANTHER" id="PTHR47237">
    <property type="entry name" value="SLL0310 PROTEIN"/>
    <property type="match status" value="1"/>
</dbReference>
<organism evidence="2 3">
    <name type="scientific">Bremerella cremea</name>
    <dbReference type="NCBI Taxonomy" id="1031537"/>
    <lineage>
        <taxon>Bacteria</taxon>
        <taxon>Pseudomonadati</taxon>
        <taxon>Planctomycetota</taxon>
        <taxon>Planctomycetia</taxon>
        <taxon>Pirellulales</taxon>
        <taxon>Pirellulaceae</taxon>
        <taxon>Bremerella</taxon>
    </lineage>
</organism>
<dbReference type="Gene3D" id="3.40.630.30">
    <property type="match status" value="1"/>
</dbReference>
<dbReference type="Proteomes" id="UP000253562">
    <property type="component" value="Unassembled WGS sequence"/>
</dbReference>
<keyword evidence="2" id="KW-0808">Transferase</keyword>
<reference evidence="2 3" key="1">
    <citation type="submission" date="2018-07" db="EMBL/GenBank/DDBJ databases">
        <title>Comparative genomes isolates from brazilian mangrove.</title>
        <authorList>
            <person name="De Araujo J.E."/>
            <person name="Taketani R.G."/>
            <person name="Silva M.C.P."/>
            <person name="Lourenco M.V."/>
            <person name="Oliveira V.M."/>
            <person name="Andreote F.D."/>
        </authorList>
    </citation>
    <scope>NUCLEOTIDE SEQUENCE [LARGE SCALE GENOMIC DNA]</scope>
    <source>
        <strain evidence="2 3">HEX PRIS-MGV</strain>
    </source>
</reference>
<dbReference type="RefSeq" id="WP_114370692.1">
    <property type="nucleotide sequence ID" value="NZ_QPEX01000037.1"/>
</dbReference>
<dbReference type="InterPro" id="IPR016181">
    <property type="entry name" value="Acyl_CoA_acyltransferase"/>
</dbReference>
<dbReference type="OrthoDB" id="20916at2"/>
<protein>
    <submittedName>
        <fullName evidence="2">GNAT family N-acetyltransferase</fullName>
    </submittedName>
</protein>
<gene>
    <name evidence="2" type="ORF">DTL42_18395</name>
</gene>
<accession>A0A368KMM8</accession>
<dbReference type="CDD" id="cd04301">
    <property type="entry name" value="NAT_SF"/>
    <property type="match status" value="1"/>
</dbReference>
<feature type="domain" description="N-acetyltransferase" evidence="1">
    <location>
        <begin position="2"/>
        <end position="148"/>
    </location>
</feature>
<proteinExistence type="predicted"/>